<evidence type="ECO:0000256" key="3">
    <source>
        <dbReference type="ARBA" id="ARBA00022692"/>
    </source>
</evidence>
<dbReference type="Pfam" id="PF00654">
    <property type="entry name" value="Voltage_CLC"/>
    <property type="match status" value="1"/>
</dbReference>
<feature type="transmembrane region" description="Helical" evidence="8">
    <location>
        <begin position="238"/>
        <end position="261"/>
    </location>
</feature>
<dbReference type="RefSeq" id="WP_295191397.1">
    <property type="nucleotide sequence ID" value="NZ_JAWJZA010000022.1"/>
</dbReference>
<dbReference type="PANTHER" id="PTHR45711">
    <property type="entry name" value="CHLORIDE CHANNEL PROTEIN"/>
    <property type="match status" value="1"/>
</dbReference>
<name>A0ABU3Z6Y0_9FIRM</name>
<evidence type="ECO:0000256" key="4">
    <source>
        <dbReference type="ARBA" id="ARBA00022989"/>
    </source>
</evidence>
<feature type="domain" description="RCK C-terminal" evidence="9">
    <location>
        <begin position="456"/>
        <end position="539"/>
    </location>
</feature>
<evidence type="ECO:0000256" key="6">
    <source>
        <dbReference type="ARBA" id="ARBA00023136"/>
    </source>
</evidence>
<gene>
    <name evidence="10" type="ORF">RVY80_02305</name>
</gene>
<feature type="transmembrane region" description="Helical" evidence="8">
    <location>
        <begin position="273"/>
        <end position="294"/>
    </location>
</feature>
<dbReference type="Gene3D" id="3.30.70.1450">
    <property type="entry name" value="Regulator of K+ conductance, C-terminal domain"/>
    <property type="match status" value="1"/>
</dbReference>
<dbReference type="CDD" id="cd01031">
    <property type="entry name" value="EriC"/>
    <property type="match status" value="1"/>
</dbReference>
<feature type="transmembrane region" description="Helical" evidence="8">
    <location>
        <begin position="112"/>
        <end position="133"/>
    </location>
</feature>
<dbReference type="Pfam" id="PF02080">
    <property type="entry name" value="TrkA_C"/>
    <property type="match status" value="1"/>
</dbReference>
<dbReference type="InterPro" id="IPR014743">
    <property type="entry name" value="Cl-channel_core"/>
</dbReference>
<keyword evidence="5" id="KW-0406">Ion transport</keyword>
<evidence type="ECO:0000313" key="11">
    <source>
        <dbReference type="Proteomes" id="UP001272515"/>
    </source>
</evidence>
<dbReference type="Proteomes" id="UP001272515">
    <property type="component" value="Unassembled WGS sequence"/>
</dbReference>
<dbReference type="InterPro" id="IPR001807">
    <property type="entry name" value="ClC"/>
</dbReference>
<keyword evidence="3 8" id="KW-0812">Transmembrane</keyword>
<feature type="transmembrane region" description="Helical" evidence="8">
    <location>
        <begin position="163"/>
        <end position="188"/>
    </location>
</feature>
<feature type="transmembrane region" description="Helical" evidence="8">
    <location>
        <begin position="334"/>
        <end position="355"/>
    </location>
</feature>
<evidence type="ECO:0000256" key="1">
    <source>
        <dbReference type="ARBA" id="ARBA00004141"/>
    </source>
</evidence>
<dbReference type="InterPro" id="IPR006037">
    <property type="entry name" value="RCK_C"/>
</dbReference>
<feature type="transmembrane region" description="Helical" evidence="8">
    <location>
        <begin position="195"/>
        <end position="218"/>
    </location>
</feature>
<dbReference type="SUPFAM" id="SSF116726">
    <property type="entry name" value="TrkA C-terminal domain-like"/>
    <property type="match status" value="1"/>
</dbReference>
<comment type="caution">
    <text evidence="10">The sequence shown here is derived from an EMBL/GenBank/DDBJ whole genome shotgun (WGS) entry which is preliminary data.</text>
</comment>
<feature type="transmembrane region" description="Helical" evidence="8">
    <location>
        <begin position="27"/>
        <end position="49"/>
    </location>
</feature>
<dbReference type="InterPro" id="IPR036721">
    <property type="entry name" value="RCK_C_sf"/>
</dbReference>
<keyword evidence="11" id="KW-1185">Reference proteome</keyword>
<evidence type="ECO:0000256" key="5">
    <source>
        <dbReference type="ARBA" id="ARBA00023065"/>
    </source>
</evidence>
<dbReference type="Gene3D" id="1.10.3080.10">
    <property type="entry name" value="Clc chloride channel"/>
    <property type="match status" value="1"/>
</dbReference>
<evidence type="ECO:0000256" key="2">
    <source>
        <dbReference type="ARBA" id="ARBA00022448"/>
    </source>
</evidence>
<sequence>MKLSLKHMAKSTTLGDMSMNRSLLGWLVLKGALVGIIAGFFGATFRYMILESEHWRWTLLEGMTYQTAVFWILGMVVMAFIIDRLLAWAPLSGGSGIPQIEGEMMGLFDMKPYRTLISKYIGGVLTGLAGFSVGREGPAVQLGGAAGKIVSYWLNSGLREQRILTSAGSAAGLAAAFSAPVSGAMFVFEEVHKSFYPYLVIPTFIAAFISNYITVSIFGLQPALGFTVMEGVPIQYLFYLVGVGIVMGLVGVVFCRTIFAFKRFFGWMKVSRFMKLVFTFVVVALIGFDSQLLLGGGNDLVSHLAYGINGGDMASHEGQAYHFAAMNDPVSGTYGLWLLAAIVVGKILLTCFCYGSGAQGGIFLPMLVIGAATGAFCESALTHLGLIETGLLPQFVIGAMGGMLAAAMRTPILAILLVLEMTNSFNNIYAIGIVTIVAYLVAEFLKEPPIYDSLLQDMTDLPSHESVQTFFQTKVPVVSTYVEIPLRTLTLPEGTMIVSICRNGSYIVPLASEHLEPGDELQISCQRGSLKAAKEFFQGPVNGLS</sequence>
<evidence type="ECO:0000259" key="9">
    <source>
        <dbReference type="PROSITE" id="PS51202"/>
    </source>
</evidence>
<reference evidence="10 11" key="1">
    <citation type="submission" date="2023-10" db="EMBL/GenBank/DDBJ databases">
        <title>Veillonella sp. nov., isolated from a pig farm feces dump.</title>
        <authorList>
            <person name="Chang Y.-H."/>
        </authorList>
    </citation>
    <scope>NUCLEOTIDE SEQUENCE [LARGE SCALE GENOMIC DNA]</scope>
    <source>
        <strain evidence="10 11">YH-vei2233</strain>
    </source>
</reference>
<comment type="subcellular location">
    <subcellularLocation>
        <location evidence="1">Membrane</location>
        <topology evidence="1">Multi-pass membrane protein</topology>
    </subcellularLocation>
</comment>
<evidence type="ECO:0000256" key="7">
    <source>
        <dbReference type="ARBA" id="ARBA00023214"/>
    </source>
</evidence>
<accession>A0ABU3Z6Y0</accession>
<protein>
    <submittedName>
        <fullName evidence="10">Chloride channel protein</fullName>
    </submittedName>
</protein>
<feature type="transmembrane region" description="Helical" evidence="8">
    <location>
        <begin position="426"/>
        <end position="445"/>
    </location>
</feature>
<keyword evidence="4 8" id="KW-1133">Transmembrane helix</keyword>
<keyword evidence="7" id="KW-0868">Chloride</keyword>
<dbReference type="SUPFAM" id="SSF81340">
    <property type="entry name" value="Clc chloride channel"/>
    <property type="match status" value="1"/>
</dbReference>
<dbReference type="EMBL" id="JAWJZB010000002">
    <property type="protein sequence ID" value="MDV5087679.1"/>
    <property type="molecule type" value="Genomic_DNA"/>
</dbReference>
<dbReference type="PANTHER" id="PTHR45711:SF6">
    <property type="entry name" value="CHLORIDE CHANNEL PROTEIN"/>
    <property type="match status" value="1"/>
</dbReference>
<organism evidence="10 11">
    <name type="scientific">Veillonella absiana</name>
    <dbReference type="NCBI Taxonomy" id="3079305"/>
    <lineage>
        <taxon>Bacteria</taxon>
        <taxon>Bacillati</taxon>
        <taxon>Bacillota</taxon>
        <taxon>Negativicutes</taxon>
        <taxon>Veillonellales</taxon>
        <taxon>Veillonellaceae</taxon>
        <taxon>Veillonella</taxon>
    </lineage>
</organism>
<feature type="transmembrane region" description="Helical" evidence="8">
    <location>
        <begin position="362"/>
        <end position="383"/>
    </location>
</feature>
<keyword evidence="2" id="KW-0813">Transport</keyword>
<proteinExistence type="predicted"/>
<dbReference type="PROSITE" id="PS51202">
    <property type="entry name" value="RCK_C"/>
    <property type="match status" value="1"/>
</dbReference>
<dbReference type="PRINTS" id="PR00762">
    <property type="entry name" value="CLCHANNEL"/>
</dbReference>
<evidence type="ECO:0000313" key="10">
    <source>
        <dbReference type="EMBL" id="MDV5087679.1"/>
    </source>
</evidence>
<feature type="transmembrane region" description="Helical" evidence="8">
    <location>
        <begin position="69"/>
        <end position="91"/>
    </location>
</feature>
<feature type="transmembrane region" description="Helical" evidence="8">
    <location>
        <begin position="395"/>
        <end position="419"/>
    </location>
</feature>
<evidence type="ECO:0000256" key="8">
    <source>
        <dbReference type="SAM" id="Phobius"/>
    </source>
</evidence>
<keyword evidence="6 8" id="KW-0472">Membrane</keyword>